<dbReference type="WBParaSite" id="nOo.2.0.1.t04352-RA">
    <property type="protein sequence ID" value="nOo.2.0.1.t04352-RA"/>
    <property type="gene ID" value="nOo.2.0.1.g04352"/>
</dbReference>
<protein>
    <submittedName>
        <fullName evidence="3">RH2 domain-containing protein</fullName>
    </submittedName>
</protein>
<evidence type="ECO:0000313" key="1">
    <source>
        <dbReference type="EMBL" id="VDK72701.1"/>
    </source>
</evidence>
<organism evidence="3">
    <name type="scientific">Onchocerca ochengi</name>
    <name type="common">Filarial nematode worm</name>
    <dbReference type="NCBI Taxonomy" id="42157"/>
    <lineage>
        <taxon>Eukaryota</taxon>
        <taxon>Metazoa</taxon>
        <taxon>Ecdysozoa</taxon>
        <taxon>Nematoda</taxon>
        <taxon>Chromadorea</taxon>
        <taxon>Rhabditida</taxon>
        <taxon>Spirurina</taxon>
        <taxon>Spiruromorpha</taxon>
        <taxon>Filarioidea</taxon>
        <taxon>Onchocercidae</taxon>
        <taxon>Onchocerca</taxon>
    </lineage>
</organism>
<keyword evidence="2" id="KW-1185">Reference proteome</keyword>
<dbReference type="AlphaFoldDB" id="A0A182E8J6"/>
<dbReference type="Proteomes" id="UP000271087">
    <property type="component" value="Unassembled WGS sequence"/>
</dbReference>
<reference evidence="3" key="1">
    <citation type="submission" date="2016-06" db="UniProtKB">
        <authorList>
            <consortium name="WormBaseParasite"/>
        </authorList>
    </citation>
    <scope>IDENTIFICATION</scope>
</reference>
<gene>
    <name evidence="1" type="ORF">NOO_LOCUS4352</name>
</gene>
<name>A0A182E8J6_ONCOC</name>
<evidence type="ECO:0000313" key="2">
    <source>
        <dbReference type="Proteomes" id="UP000271087"/>
    </source>
</evidence>
<accession>A0A182E8J6</accession>
<reference evidence="1 2" key="2">
    <citation type="submission" date="2018-08" db="EMBL/GenBank/DDBJ databases">
        <authorList>
            <person name="Laetsch R D."/>
            <person name="Stevens L."/>
            <person name="Kumar S."/>
            <person name="Blaxter L. M."/>
        </authorList>
    </citation>
    <scope>NUCLEOTIDE SEQUENCE [LARGE SCALE GENOMIC DNA]</scope>
</reference>
<dbReference type="EMBL" id="UYRW01000968">
    <property type="protein sequence ID" value="VDK72701.1"/>
    <property type="molecule type" value="Genomic_DNA"/>
</dbReference>
<sequence length="238" mass="26810">MDAVELVSMVFSAGNLGKCGAGDGLSSVKVGRGSRDGSLGVVLEFIQEINCIAYGINMDDQMDCTSNMLTNHQRPECIDSSTEPKRQKLDGIANEKLMENASRTERLIQLRKDIAILETAVQRSQQTMERMLNIAVEDMTIDPLSRQEDLLRRRRSLMAELISTQNTTAKRNRVKRLQNGSLVVNLLEHIGKNNDNPFIKVKKFDRQRILVEAWELRKCGCDFCGIYNSSQVELPPHV</sequence>
<dbReference type="OrthoDB" id="5795281at2759"/>
<evidence type="ECO:0000313" key="3">
    <source>
        <dbReference type="WBParaSite" id="nOo.2.0.1.t04352-RA"/>
    </source>
</evidence>
<proteinExistence type="predicted"/>